<sequence length="170" mass="19100">MRETANLLPTVLNAWNRNNLILLNLLRLMPEGGLGVRPLDDGPTIAQQLTHLHAVRLSLVEENAPEFVPRLVPDLRPEEEWADERHSARIAQMLRTSAVAVHDAVQGQMATGEAMQSHYGHPLLMLQHLIWHEGYHHGQIKLALKLAGHPIADRDAGPLTWGVWMNKEPQ</sequence>
<accession>A0A7W8K022</accession>
<dbReference type="EMBL" id="JACHFL010000014">
    <property type="protein sequence ID" value="MBB5364946.1"/>
    <property type="molecule type" value="Genomic_DNA"/>
</dbReference>
<comment type="similarity">
    <text evidence="1">Belongs to the DinB family.</text>
</comment>
<feature type="binding site" evidence="3">
    <location>
        <position position="136"/>
    </location>
    <ligand>
        <name>a divalent metal cation</name>
        <dbReference type="ChEBI" id="CHEBI:60240"/>
    </ligand>
</feature>
<evidence type="ECO:0000313" key="4">
    <source>
        <dbReference type="EMBL" id="MBB5364946.1"/>
    </source>
</evidence>
<evidence type="ECO:0000256" key="1">
    <source>
        <dbReference type="ARBA" id="ARBA00008635"/>
    </source>
</evidence>
<feature type="binding site" evidence="3">
    <location>
        <position position="51"/>
    </location>
    <ligand>
        <name>a divalent metal cation</name>
        <dbReference type="ChEBI" id="CHEBI:60240"/>
    </ligand>
</feature>
<protein>
    <submittedName>
        <fullName evidence="4">Putative damage-inducible protein DinB</fullName>
    </submittedName>
</protein>
<dbReference type="GO" id="GO:0046872">
    <property type="term" value="F:metal ion binding"/>
    <property type="evidence" value="ECO:0007669"/>
    <property type="project" value="UniProtKB-KW"/>
</dbReference>
<feature type="binding site" evidence="3">
    <location>
        <position position="132"/>
    </location>
    <ligand>
        <name>a divalent metal cation</name>
        <dbReference type="ChEBI" id="CHEBI:60240"/>
    </ligand>
</feature>
<keyword evidence="5" id="KW-1185">Reference proteome</keyword>
<evidence type="ECO:0000256" key="3">
    <source>
        <dbReference type="PIRSR" id="PIRSR607837-1"/>
    </source>
</evidence>
<dbReference type="Pfam" id="PF05163">
    <property type="entry name" value="DinB"/>
    <property type="match status" value="1"/>
</dbReference>
<comment type="caution">
    <text evidence="4">The sequence shown here is derived from an EMBL/GenBank/DDBJ whole genome shotgun (WGS) entry which is preliminary data.</text>
</comment>
<organism evidence="4 5">
    <name type="scientific">Deinococcus humi</name>
    <dbReference type="NCBI Taxonomy" id="662880"/>
    <lineage>
        <taxon>Bacteria</taxon>
        <taxon>Thermotogati</taxon>
        <taxon>Deinococcota</taxon>
        <taxon>Deinococci</taxon>
        <taxon>Deinococcales</taxon>
        <taxon>Deinococcaceae</taxon>
        <taxon>Deinococcus</taxon>
    </lineage>
</organism>
<dbReference type="RefSeq" id="WP_184136007.1">
    <property type="nucleotide sequence ID" value="NZ_JACHFL010000014.1"/>
</dbReference>
<dbReference type="InterPro" id="IPR034660">
    <property type="entry name" value="DinB/YfiT-like"/>
</dbReference>
<evidence type="ECO:0000313" key="5">
    <source>
        <dbReference type="Proteomes" id="UP000552709"/>
    </source>
</evidence>
<dbReference type="SUPFAM" id="SSF109854">
    <property type="entry name" value="DinB/YfiT-like putative metalloenzymes"/>
    <property type="match status" value="1"/>
</dbReference>
<dbReference type="InterPro" id="IPR007837">
    <property type="entry name" value="DinB"/>
</dbReference>
<dbReference type="AlphaFoldDB" id="A0A7W8K022"/>
<evidence type="ECO:0000256" key="2">
    <source>
        <dbReference type="ARBA" id="ARBA00022723"/>
    </source>
</evidence>
<name>A0A7W8K022_9DEIO</name>
<keyword evidence="2 3" id="KW-0479">Metal-binding</keyword>
<dbReference type="Proteomes" id="UP000552709">
    <property type="component" value="Unassembled WGS sequence"/>
</dbReference>
<dbReference type="Gene3D" id="1.20.120.450">
    <property type="entry name" value="dinb family like domain"/>
    <property type="match status" value="1"/>
</dbReference>
<reference evidence="4 5" key="1">
    <citation type="submission" date="2020-08" db="EMBL/GenBank/DDBJ databases">
        <title>Genomic Encyclopedia of Type Strains, Phase IV (KMG-IV): sequencing the most valuable type-strain genomes for metagenomic binning, comparative biology and taxonomic classification.</title>
        <authorList>
            <person name="Goeker M."/>
        </authorList>
    </citation>
    <scope>NUCLEOTIDE SEQUENCE [LARGE SCALE GENOMIC DNA]</scope>
    <source>
        <strain evidence="4 5">DSM 27939</strain>
    </source>
</reference>
<proteinExistence type="inferred from homology"/>
<gene>
    <name evidence="4" type="ORF">HNQ08_004063</name>
</gene>